<keyword evidence="2" id="KW-0472">Membrane</keyword>
<dbReference type="OrthoDB" id="1846546at2"/>
<feature type="transmembrane region" description="Helical" evidence="2">
    <location>
        <begin position="6"/>
        <end position="24"/>
    </location>
</feature>
<dbReference type="Proteomes" id="UP000001661">
    <property type="component" value="Chromosome"/>
</dbReference>
<keyword evidence="4" id="KW-1185">Reference proteome</keyword>
<protein>
    <recommendedName>
        <fullName evidence="5">YIEGIA protein</fullName>
    </recommendedName>
</protein>
<organism evidence="3 4">
    <name type="scientific">Acetohalobium arabaticum (strain ATCC 49924 / DSM 5501 / Z-7288)</name>
    <dbReference type="NCBI Taxonomy" id="574087"/>
    <lineage>
        <taxon>Bacteria</taxon>
        <taxon>Bacillati</taxon>
        <taxon>Bacillota</taxon>
        <taxon>Clostridia</taxon>
        <taxon>Halanaerobiales</taxon>
        <taxon>Halobacteroidaceae</taxon>
        <taxon>Acetohalobium</taxon>
    </lineage>
</organism>
<evidence type="ECO:0000256" key="1">
    <source>
        <dbReference type="SAM" id="MobiDB-lite"/>
    </source>
</evidence>
<keyword evidence="2" id="KW-0812">Transmembrane</keyword>
<dbReference type="eggNOG" id="ENOG502Z8EA">
    <property type="taxonomic scope" value="Bacteria"/>
</dbReference>
<evidence type="ECO:0000313" key="4">
    <source>
        <dbReference type="Proteomes" id="UP000001661"/>
    </source>
</evidence>
<dbReference type="Pfam" id="PF14045">
    <property type="entry name" value="YIEGIA"/>
    <property type="match status" value="1"/>
</dbReference>
<feature type="region of interest" description="Disordered" evidence="1">
    <location>
        <begin position="276"/>
        <end position="298"/>
    </location>
</feature>
<sequence>MKYGAMIIISTVLGTLARLWMLRIDYRQYPGYPHGYAVHLALGFIAAGLGGLVVPALLADEYVAITFLALAAQQFSNIRDMERKFLTELEETELVSRGSAYIEGIAKVFEARNYLAMLVAFISSIGYNFFSWPGAVAAGIATSLILQQAMTEDIIQDIAEVKVVDLEFIGPGGANIAIDEVVIMNVGLKESLQHWKEGGIGIVIDPKDDNARATLANIGQRQAIIHDVITQLGVKLDTGVQDYTPLARLNLDTGRVCIIIVPIEPDEKWVKEAVENTPVLESSKRKPLATEAGQSAAD</sequence>
<dbReference type="AlphaFoldDB" id="D9QPX5"/>
<keyword evidence="2" id="KW-1133">Transmembrane helix</keyword>
<evidence type="ECO:0000256" key="2">
    <source>
        <dbReference type="SAM" id="Phobius"/>
    </source>
</evidence>
<dbReference type="InterPro" id="IPR025918">
    <property type="entry name" value="YIEGIA"/>
</dbReference>
<reference evidence="3 4" key="1">
    <citation type="journal article" date="2010" name="Stand. Genomic Sci.">
        <title>Complete genome sequence of Acetohalobium arabaticum type strain (Z-7288).</title>
        <authorList>
            <person name="Sikorski J."/>
            <person name="Lapidus A."/>
            <person name="Chertkov O."/>
            <person name="Lucas S."/>
            <person name="Copeland A."/>
            <person name="Glavina Del Rio T."/>
            <person name="Nolan M."/>
            <person name="Tice H."/>
            <person name="Cheng J.F."/>
            <person name="Han C."/>
            <person name="Brambilla E."/>
            <person name="Pitluck S."/>
            <person name="Liolios K."/>
            <person name="Ivanova N."/>
            <person name="Mavromatis K."/>
            <person name="Mikhailova N."/>
            <person name="Pati A."/>
            <person name="Bruce D."/>
            <person name="Detter C."/>
            <person name="Tapia R."/>
            <person name="Goodwin L."/>
            <person name="Chen A."/>
            <person name="Palaniappan K."/>
            <person name="Land M."/>
            <person name="Hauser L."/>
            <person name="Chang Y.J."/>
            <person name="Jeffries C.D."/>
            <person name="Rohde M."/>
            <person name="Goker M."/>
            <person name="Spring S."/>
            <person name="Woyke T."/>
            <person name="Bristow J."/>
            <person name="Eisen J.A."/>
            <person name="Markowitz V."/>
            <person name="Hugenholtz P."/>
            <person name="Kyrpides N.C."/>
            <person name="Klenk H.P."/>
        </authorList>
    </citation>
    <scope>NUCLEOTIDE SEQUENCE [LARGE SCALE GENOMIC DNA]</scope>
    <source>
        <strain evidence="4">ATCC 49924 / DSM 5501 / Z-7288</strain>
    </source>
</reference>
<dbReference type="KEGG" id="aar:Acear_1040"/>
<proteinExistence type="predicted"/>
<name>D9QPX5_ACEAZ</name>
<dbReference type="EMBL" id="CP002105">
    <property type="protein sequence ID" value="ADL12566.1"/>
    <property type="molecule type" value="Genomic_DNA"/>
</dbReference>
<dbReference type="HOGENOM" id="CLU_080450_0_0_9"/>
<evidence type="ECO:0000313" key="3">
    <source>
        <dbReference type="EMBL" id="ADL12566.1"/>
    </source>
</evidence>
<dbReference type="RefSeq" id="WP_013278012.1">
    <property type="nucleotide sequence ID" value="NC_014378.1"/>
</dbReference>
<evidence type="ECO:0008006" key="5">
    <source>
        <dbReference type="Google" id="ProtNLM"/>
    </source>
</evidence>
<feature type="transmembrane region" description="Helical" evidence="2">
    <location>
        <begin position="114"/>
        <end position="146"/>
    </location>
</feature>
<feature type="transmembrane region" description="Helical" evidence="2">
    <location>
        <begin position="36"/>
        <end position="58"/>
    </location>
</feature>
<dbReference type="STRING" id="574087.Acear_1040"/>
<accession>D9QPX5</accession>
<gene>
    <name evidence="3" type="ordered locus">Acear_1040</name>
</gene>